<proteinExistence type="predicted"/>
<protein>
    <submittedName>
        <fullName evidence="1">Uncharacterized protein</fullName>
    </submittedName>
</protein>
<reference evidence="1" key="1">
    <citation type="submission" date="2021-01" db="EMBL/GenBank/DDBJ databases">
        <authorList>
            <person name="Zahm M."/>
            <person name="Roques C."/>
            <person name="Cabau C."/>
            <person name="Klopp C."/>
            <person name="Donnadieu C."/>
            <person name="Jouanno E."/>
            <person name="Lampietro C."/>
            <person name="Louis A."/>
            <person name="Herpin A."/>
            <person name="Echchiki A."/>
            <person name="Berthelot C."/>
            <person name="Parey E."/>
            <person name="Roest-Crollius H."/>
            <person name="Braasch I."/>
            <person name="Postlethwait J."/>
            <person name="Bobe J."/>
            <person name="Montfort J."/>
            <person name="Bouchez O."/>
            <person name="Begum T."/>
            <person name="Mejri S."/>
            <person name="Adams A."/>
            <person name="Chen W.-J."/>
            <person name="Guiguen Y."/>
        </authorList>
    </citation>
    <scope>NUCLEOTIDE SEQUENCE</scope>
    <source>
        <strain evidence="1">YG-15Mar2019-1</strain>
        <tissue evidence="1">Brain</tissue>
    </source>
</reference>
<keyword evidence="2" id="KW-1185">Reference proteome</keyword>
<dbReference type="AlphaFoldDB" id="A0A9D3PXP7"/>
<organism evidence="1 2">
    <name type="scientific">Megalops atlanticus</name>
    <name type="common">Tarpon</name>
    <name type="synonym">Clupea gigantea</name>
    <dbReference type="NCBI Taxonomy" id="7932"/>
    <lineage>
        <taxon>Eukaryota</taxon>
        <taxon>Metazoa</taxon>
        <taxon>Chordata</taxon>
        <taxon>Craniata</taxon>
        <taxon>Vertebrata</taxon>
        <taxon>Euteleostomi</taxon>
        <taxon>Actinopterygii</taxon>
        <taxon>Neopterygii</taxon>
        <taxon>Teleostei</taxon>
        <taxon>Elopiformes</taxon>
        <taxon>Megalopidae</taxon>
        <taxon>Megalops</taxon>
    </lineage>
</organism>
<sequence length="118" mass="13092">MRVNQSQTPVGRWKRGRLVLHRASRDTVRMPEQLPDSLTPVAGICSLRAAETADVAKPQRVEQAAHSQLFPHAALAAEGHCSRQRLEMKGQVLLPTRASLSGSRVHDRIVPGCGFRWH</sequence>
<comment type="caution">
    <text evidence="1">The sequence shown here is derived from an EMBL/GenBank/DDBJ whole genome shotgun (WGS) entry which is preliminary data.</text>
</comment>
<accession>A0A9D3PXP7</accession>
<name>A0A9D3PXP7_MEGAT</name>
<dbReference type="EMBL" id="JAFDVH010000011">
    <property type="protein sequence ID" value="KAG7468091.1"/>
    <property type="molecule type" value="Genomic_DNA"/>
</dbReference>
<evidence type="ECO:0000313" key="2">
    <source>
        <dbReference type="Proteomes" id="UP001046870"/>
    </source>
</evidence>
<evidence type="ECO:0000313" key="1">
    <source>
        <dbReference type="EMBL" id="KAG7468091.1"/>
    </source>
</evidence>
<gene>
    <name evidence="1" type="ORF">MATL_G00139020</name>
</gene>
<dbReference type="Proteomes" id="UP001046870">
    <property type="component" value="Chromosome 11"/>
</dbReference>